<keyword evidence="5" id="KW-1185">Reference proteome</keyword>
<dbReference type="InterPro" id="IPR015655">
    <property type="entry name" value="PP2C"/>
</dbReference>
<evidence type="ECO:0000259" key="3">
    <source>
        <dbReference type="PROSITE" id="PS51746"/>
    </source>
</evidence>
<dbReference type="Pfam" id="PF00481">
    <property type="entry name" value="PP2C"/>
    <property type="match status" value="1"/>
</dbReference>
<evidence type="ECO:0000313" key="5">
    <source>
        <dbReference type="Proteomes" id="UP000807716"/>
    </source>
</evidence>
<dbReference type="SUPFAM" id="SSF81606">
    <property type="entry name" value="PP2C-like"/>
    <property type="match status" value="1"/>
</dbReference>
<feature type="compositionally biased region" description="Low complexity" evidence="2">
    <location>
        <begin position="392"/>
        <end position="405"/>
    </location>
</feature>
<dbReference type="InterPro" id="IPR001932">
    <property type="entry name" value="PPM-type_phosphatase-like_dom"/>
</dbReference>
<dbReference type="PANTHER" id="PTHR13832:SF668">
    <property type="entry name" value="PROTEIN PHOSPHATASE 2C 39-RELATED"/>
    <property type="match status" value="1"/>
</dbReference>
<feature type="compositionally biased region" description="Acidic residues" evidence="2">
    <location>
        <begin position="1037"/>
        <end position="1050"/>
    </location>
</feature>
<dbReference type="CDD" id="cd00143">
    <property type="entry name" value="PP2Cc"/>
    <property type="match status" value="1"/>
</dbReference>
<gene>
    <name evidence="4" type="ORF">DFQ27_009204</name>
</gene>
<feature type="coiled-coil region" evidence="1">
    <location>
        <begin position="871"/>
        <end position="933"/>
    </location>
</feature>
<dbReference type="AlphaFoldDB" id="A0A9P6QF45"/>
<evidence type="ECO:0000313" key="4">
    <source>
        <dbReference type="EMBL" id="KAG0267057.1"/>
    </source>
</evidence>
<evidence type="ECO:0000256" key="1">
    <source>
        <dbReference type="SAM" id="Coils"/>
    </source>
</evidence>
<name>A0A9P6QF45_9FUNG</name>
<feature type="compositionally biased region" description="Gly residues" evidence="2">
    <location>
        <begin position="986"/>
        <end position="1000"/>
    </location>
</feature>
<accession>A0A9P6QF45</accession>
<feature type="compositionally biased region" description="Polar residues" evidence="2">
    <location>
        <begin position="60"/>
        <end position="80"/>
    </location>
</feature>
<dbReference type="Proteomes" id="UP000807716">
    <property type="component" value="Unassembled WGS sequence"/>
</dbReference>
<comment type="caution">
    <text evidence="4">The sequence shown here is derived from an EMBL/GenBank/DDBJ whole genome shotgun (WGS) entry which is preliminary data.</text>
</comment>
<feature type="compositionally biased region" description="Pro residues" evidence="2">
    <location>
        <begin position="105"/>
        <end position="115"/>
    </location>
</feature>
<reference evidence="4" key="1">
    <citation type="journal article" date="2020" name="Fungal Divers.">
        <title>Resolving the Mortierellaceae phylogeny through synthesis of multi-gene phylogenetics and phylogenomics.</title>
        <authorList>
            <person name="Vandepol N."/>
            <person name="Liber J."/>
            <person name="Desiro A."/>
            <person name="Na H."/>
            <person name="Kennedy M."/>
            <person name="Barry K."/>
            <person name="Grigoriev I.V."/>
            <person name="Miller A.N."/>
            <person name="O'Donnell K."/>
            <person name="Stajich J.E."/>
            <person name="Bonito G."/>
        </authorList>
    </citation>
    <scope>NUCLEOTIDE SEQUENCE</scope>
    <source>
        <strain evidence="4">BC1065</strain>
    </source>
</reference>
<feature type="compositionally biased region" description="Basic and acidic residues" evidence="2">
    <location>
        <begin position="1052"/>
        <end position="1062"/>
    </location>
</feature>
<dbReference type="PANTHER" id="PTHR13832">
    <property type="entry name" value="PROTEIN PHOSPHATASE 2C"/>
    <property type="match status" value="1"/>
</dbReference>
<feature type="compositionally biased region" description="Pro residues" evidence="2">
    <location>
        <begin position="23"/>
        <end position="32"/>
    </location>
</feature>
<dbReference type="GO" id="GO:0004722">
    <property type="term" value="F:protein serine/threonine phosphatase activity"/>
    <property type="evidence" value="ECO:0007669"/>
    <property type="project" value="InterPro"/>
</dbReference>
<feature type="region of interest" description="Disordered" evidence="2">
    <location>
        <begin position="1"/>
        <end position="204"/>
    </location>
</feature>
<feature type="compositionally biased region" description="Low complexity" evidence="2">
    <location>
        <begin position="118"/>
        <end position="152"/>
    </location>
</feature>
<feature type="region of interest" description="Disordered" evidence="2">
    <location>
        <begin position="983"/>
        <end position="1008"/>
    </location>
</feature>
<dbReference type="InterPro" id="IPR036457">
    <property type="entry name" value="PPM-type-like_dom_sf"/>
</dbReference>
<feature type="domain" description="PPM-type phosphatase" evidence="3">
    <location>
        <begin position="499"/>
        <end position="847"/>
    </location>
</feature>
<feature type="compositionally biased region" description="Polar residues" evidence="2">
    <location>
        <begin position="161"/>
        <end position="185"/>
    </location>
</feature>
<dbReference type="Gene3D" id="3.60.40.10">
    <property type="entry name" value="PPM-type phosphatase domain"/>
    <property type="match status" value="1"/>
</dbReference>
<protein>
    <recommendedName>
        <fullName evidence="3">PPM-type phosphatase domain-containing protein</fullName>
    </recommendedName>
</protein>
<dbReference type="EMBL" id="JAAAJB010000082">
    <property type="protein sequence ID" value="KAG0267057.1"/>
    <property type="molecule type" value="Genomic_DNA"/>
</dbReference>
<feature type="region of interest" description="Disordered" evidence="2">
    <location>
        <begin position="939"/>
        <end position="968"/>
    </location>
</feature>
<keyword evidence="1" id="KW-0175">Coiled coil</keyword>
<organism evidence="4 5">
    <name type="scientific">Actinomortierella ambigua</name>
    <dbReference type="NCBI Taxonomy" id="1343610"/>
    <lineage>
        <taxon>Eukaryota</taxon>
        <taxon>Fungi</taxon>
        <taxon>Fungi incertae sedis</taxon>
        <taxon>Mucoromycota</taxon>
        <taxon>Mortierellomycotina</taxon>
        <taxon>Mortierellomycetes</taxon>
        <taxon>Mortierellales</taxon>
        <taxon>Mortierellaceae</taxon>
        <taxon>Actinomortierella</taxon>
    </lineage>
</organism>
<proteinExistence type="predicted"/>
<feature type="compositionally biased region" description="Acidic residues" evidence="2">
    <location>
        <begin position="319"/>
        <end position="329"/>
    </location>
</feature>
<feature type="region of interest" description="Disordered" evidence="2">
    <location>
        <begin position="1034"/>
        <end position="1104"/>
    </location>
</feature>
<feature type="region of interest" description="Disordered" evidence="2">
    <location>
        <begin position="317"/>
        <end position="435"/>
    </location>
</feature>
<evidence type="ECO:0000256" key="2">
    <source>
        <dbReference type="SAM" id="MobiDB-lite"/>
    </source>
</evidence>
<dbReference type="SMART" id="SM00332">
    <property type="entry name" value="PP2Cc"/>
    <property type="match status" value="1"/>
</dbReference>
<sequence length="1104" mass="119308">MSPGSPSAKPEPIDAAGDSDSDSPPPPSPSPTPSSVLSSPPLSPVAGDSPPDPTPESLPSIPSTETVTTVMGVQAISETAGQEGASEKESKPDSAPQLSDTATPTQPPPPPPPPLSETVAPAAPAAVTVPPPASVSSATTTTTAAATTSTTAEADGAPGGVSTSAVVNNGAVTEGSGNHSDSSSAAEPKRKKLRTSSKPATVVPVRLPGPLTALSKSTPLPDLSNFNLLPEQLKNPLFVAISKTLIVYGNAWQSATDLVEGIRHFSLANLGGRTPKGTVQGAISTALALSHTLKTFEPIEKQRMNSTTYYRMAERALDPPEDEDSDGVDSDVASNENGATPDSKKGLSQRRQKIKAIEEARKKRKTVSVSGWQSDSSNGDSEGDSRAKRRSGSSGSRSGNSSSSAKRVRASSPPPKSKSKEKVPPPNGLKPLPKGYVYDTEINQSSLMNLSINPEQTGEFIEHLRDKAALENNYPDRRSEYGLDLTKEPSFFALEQEVGYSYPRLRANGRERIPKADCEDGYAIADLKFVGGFLGRLFCITDGHGGRACSSFVIATIPGAFQVILGKYRPTDLNLPSVRESIRSQIIEAIRVIDKEYLDYKKQQYLLYKAKKLDHDPGSDGTTLIVNVFMGKWIINVNLGDSRTIVTSRDQQLARWNVEFASEDHTPSLERLAQQIYANGGEFVTHDDKVIRFDPLLKIDKKHRTSLREARIRVKDGEDNVYGIPFRTSNGQYPSINLGACIGDVLYKMDYERPVLSSTPDITFIDLTQVQQGFLLMASDGLWDYVQRGAKVTDQNQTVCSFVGDKVDRGWNHQRIVCTLANRESQMGLYTDSIQEYDDFTAILVTIDSHMFEEQWRQQETAQQNQPLLLLQQHQLQMQQQQQLQKQLMEQQQEQRQLQQQQAQKQQQLQQQLQQQQQKLQQQQQQSQQTQQTQLQTQIQTQQQTPPSQHQQQQQQQQHHATQQSAEALAAAAAVAAAAAAQRNGGSAGGSGGGGGGGGSTTSTTGTTTTFNTATTLKSLSTAASSTPLAALKYDESETVSDAETEDGQPEEILRANAKEESTVEASSSLETDDHHSNSMDICEEESETTDSATPGVGEDADET</sequence>
<dbReference type="PROSITE" id="PS51746">
    <property type="entry name" value="PPM_2"/>
    <property type="match status" value="1"/>
</dbReference>
<dbReference type="OrthoDB" id="10025511at2759"/>